<keyword evidence="3" id="KW-1185">Reference proteome</keyword>
<feature type="signal peptide" evidence="1">
    <location>
        <begin position="1"/>
        <end position="19"/>
    </location>
</feature>
<reference evidence="2" key="2">
    <citation type="submission" date="2015-06" db="UniProtKB">
        <authorList>
            <consortium name="EnsemblProtists"/>
        </authorList>
    </citation>
    <scope>IDENTIFICATION</scope>
    <source>
        <strain evidence="2">Emoy2</strain>
    </source>
</reference>
<protein>
    <recommendedName>
        <fullName evidence="4">RxLR effector candidate protein</fullName>
    </recommendedName>
</protein>
<sequence length="298" mass="28237">MPTTMPMTTPVLILDAVDASVAGSAAAEKEPEPDAVVVAFTRVSDVGISTEGAAIGDDDGVVSGDGMDGDVSGGGASVDSVGGPPVPSACVVVSLGVSSNGDGEGTSGGDVLGASVDGLGVVVLTGGVSGVGDGGGGGASVVGGVLGVLGVGGTLGVGLGVSRGVTVGGVEGSSGGGVLGAGAGVVVVLGDSVVGSGDGFVEGDGSLFVGVVVVPDSGGELSLVCKCLCSTDVTWSSLWLAPDNTRACAASTSSSGQVMSCALDVEVTHTATTTSASASFIAYWRRQERGGERRERGT</sequence>
<name>M4BEI7_HYAAE</name>
<reference evidence="3" key="1">
    <citation type="journal article" date="2010" name="Science">
        <title>Signatures of adaptation to obligate biotrophy in the Hyaloperonospora arabidopsidis genome.</title>
        <authorList>
            <person name="Baxter L."/>
            <person name="Tripathy S."/>
            <person name="Ishaque N."/>
            <person name="Boot N."/>
            <person name="Cabral A."/>
            <person name="Kemen E."/>
            <person name="Thines M."/>
            <person name="Ah-Fong A."/>
            <person name="Anderson R."/>
            <person name="Badejoko W."/>
            <person name="Bittner-Eddy P."/>
            <person name="Boore J.L."/>
            <person name="Chibucos M.C."/>
            <person name="Coates M."/>
            <person name="Dehal P."/>
            <person name="Delehaunty K."/>
            <person name="Dong S."/>
            <person name="Downton P."/>
            <person name="Dumas B."/>
            <person name="Fabro G."/>
            <person name="Fronick C."/>
            <person name="Fuerstenberg S.I."/>
            <person name="Fulton L."/>
            <person name="Gaulin E."/>
            <person name="Govers F."/>
            <person name="Hughes L."/>
            <person name="Humphray S."/>
            <person name="Jiang R.H."/>
            <person name="Judelson H."/>
            <person name="Kamoun S."/>
            <person name="Kyung K."/>
            <person name="Meijer H."/>
            <person name="Minx P."/>
            <person name="Morris P."/>
            <person name="Nelson J."/>
            <person name="Phuntumart V."/>
            <person name="Qutob D."/>
            <person name="Rehmany A."/>
            <person name="Rougon-Cardoso A."/>
            <person name="Ryden P."/>
            <person name="Torto-Alalibo T."/>
            <person name="Studholme D."/>
            <person name="Wang Y."/>
            <person name="Win J."/>
            <person name="Wood J."/>
            <person name="Clifton S.W."/>
            <person name="Rogers J."/>
            <person name="Van den Ackerveken G."/>
            <person name="Jones J.D."/>
            <person name="McDowell J.M."/>
            <person name="Beynon J."/>
            <person name="Tyler B.M."/>
        </authorList>
    </citation>
    <scope>NUCLEOTIDE SEQUENCE [LARGE SCALE GENOMIC DNA]</scope>
    <source>
        <strain evidence="3">Emoy2</strain>
    </source>
</reference>
<keyword evidence="1" id="KW-0732">Signal</keyword>
<evidence type="ECO:0000256" key="1">
    <source>
        <dbReference type="SAM" id="SignalP"/>
    </source>
</evidence>
<dbReference type="InParanoid" id="M4BEI7"/>
<dbReference type="EMBL" id="JH598180">
    <property type="status" value="NOT_ANNOTATED_CDS"/>
    <property type="molecule type" value="Genomic_DNA"/>
</dbReference>
<accession>M4BEI7</accession>
<organism evidence="2 3">
    <name type="scientific">Hyaloperonospora arabidopsidis (strain Emoy2)</name>
    <name type="common">Downy mildew agent</name>
    <name type="synonym">Peronospora arabidopsidis</name>
    <dbReference type="NCBI Taxonomy" id="559515"/>
    <lineage>
        <taxon>Eukaryota</taxon>
        <taxon>Sar</taxon>
        <taxon>Stramenopiles</taxon>
        <taxon>Oomycota</taxon>
        <taxon>Peronosporomycetes</taxon>
        <taxon>Peronosporales</taxon>
        <taxon>Peronosporaceae</taxon>
        <taxon>Hyaloperonospora</taxon>
    </lineage>
</organism>
<dbReference type="HOGENOM" id="CLU_935237_0_0_1"/>
<dbReference type="AlphaFoldDB" id="M4BEI7"/>
<dbReference type="VEuPathDB" id="FungiDB:HpaG804705"/>
<feature type="chain" id="PRO_5004048683" description="RxLR effector candidate protein" evidence="1">
    <location>
        <begin position="20"/>
        <end position="298"/>
    </location>
</feature>
<evidence type="ECO:0008006" key="4">
    <source>
        <dbReference type="Google" id="ProtNLM"/>
    </source>
</evidence>
<dbReference type="Proteomes" id="UP000011713">
    <property type="component" value="Unassembled WGS sequence"/>
</dbReference>
<dbReference type="EnsemblProtists" id="HpaT804705">
    <property type="protein sequence ID" value="HpaP804705"/>
    <property type="gene ID" value="HpaG804705"/>
</dbReference>
<evidence type="ECO:0000313" key="2">
    <source>
        <dbReference type="EnsemblProtists" id="HpaP804705"/>
    </source>
</evidence>
<evidence type="ECO:0000313" key="3">
    <source>
        <dbReference type="Proteomes" id="UP000011713"/>
    </source>
</evidence>
<proteinExistence type="predicted"/>